<keyword evidence="5" id="KW-0325">Glycoprotein</keyword>
<evidence type="ECO:0000256" key="6">
    <source>
        <dbReference type="RuleBase" id="RU361156"/>
    </source>
</evidence>
<dbReference type="PROSITE" id="PS00131">
    <property type="entry name" value="CARBOXYPEPT_SER_SER"/>
    <property type="match status" value="1"/>
</dbReference>
<proteinExistence type="inferred from homology"/>
<dbReference type="GO" id="GO:0006508">
    <property type="term" value="P:proteolysis"/>
    <property type="evidence" value="ECO:0007669"/>
    <property type="project" value="UniProtKB-KW"/>
</dbReference>
<keyword evidence="2 6" id="KW-0645">Protease</keyword>
<protein>
    <recommendedName>
        <fullName evidence="6">Carboxypeptidase</fullName>
        <ecNumber evidence="6">3.4.16.-</ecNumber>
    </recommendedName>
</protein>
<keyword evidence="7" id="KW-0472">Membrane</keyword>
<keyword evidence="3" id="KW-0732">Signal</keyword>
<keyword evidence="4 6" id="KW-0378">Hydrolase</keyword>
<keyword evidence="1 6" id="KW-0121">Carboxypeptidase</keyword>
<dbReference type="GO" id="GO:0004185">
    <property type="term" value="F:serine-type carboxypeptidase activity"/>
    <property type="evidence" value="ECO:0007669"/>
    <property type="project" value="UniProtKB-UniRule"/>
</dbReference>
<evidence type="ECO:0000256" key="5">
    <source>
        <dbReference type="ARBA" id="ARBA00023180"/>
    </source>
</evidence>
<reference evidence="8" key="1">
    <citation type="submission" date="2021-02" db="EMBL/GenBank/DDBJ databases">
        <authorList>
            <person name="Palmer J.M."/>
        </authorList>
    </citation>
    <scope>NUCLEOTIDE SEQUENCE</scope>
    <source>
        <strain evidence="8">SCRP734</strain>
    </source>
</reference>
<dbReference type="Proteomes" id="UP000694044">
    <property type="component" value="Unassembled WGS sequence"/>
</dbReference>
<dbReference type="EC" id="3.4.16.-" evidence="6"/>
<evidence type="ECO:0000256" key="7">
    <source>
        <dbReference type="SAM" id="Phobius"/>
    </source>
</evidence>
<evidence type="ECO:0000313" key="9">
    <source>
        <dbReference type="Proteomes" id="UP000694044"/>
    </source>
</evidence>
<evidence type="ECO:0000313" key="8">
    <source>
        <dbReference type="EMBL" id="KAG7382818.1"/>
    </source>
</evidence>
<dbReference type="PANTHER" id="PTHR11802">
    <property type="entry name" value="SERINE PROTEASE FAMILY S10 SERINE CARBOXYPEPTIDASE"/>
    <property type="match status" value="1"/>
</dbReference>
<keyword evidence="9" id="KW-1185">Reference proteome</keyword>
<keyword evidence="7" id="KW-1133">Transmembrane helix</keyword>
<gene>
    <name evidence="8" type="ORF">PHYPSEUDO_004326</name>
</gene>
<dbReference type="InterPro" id="IPR018202">
    <property type="entry name" value="Ser_caboxypep_ser_AS"/>
</dbReference>
<accession>A0A8T1VRE0</accession>
<dbReference type="Pfam" id="PF00450">
    <property type="entry name" value="Peptidase_S10"/>
    <property type="match status" value="1"/>
</dbReference>
<dbReference type="InterPro" id="IPR001563">
    <property type="entry name" value="Peptidase_S10"/>
</dbReference>
<sequence length="414" mass="46007">MAPLNETTLLLPTVQAIYCTTSSKLKIKRCLIILGIVAVIVLFGSGMWWLQFDDHEPAAVVKHNASTAPLVIWLTGDPMDRQLALFNENGPCRIQPDLTTKVHTYSWTFEASMIRPDQPTSVGFSYSSGGDHDYNEKGVGENLYWLLQGFFDGQEFFLTGESYAGHYVPGAAHYIWEQNKKNESRAEMKNINLQGIAIGNGWTDPVVQYAHVADMLDKKYSVTLLDKSAAHELSINAAKCVEITVQCQQNPTIASCAELDEFCSDSLVGLFANITGHNPYDVRKSCDWVDFGFCHGVTLIEEFLAQDAVRKYLNVDRDWVGGSEEVGENFVVDYMQPLDNSVADLSNDGVRVLLYVGDADSVCNWFGNKLWIEALEWKGKTGFNAAEEKALLTQDLLAPNAALTIPELRGLLRT</sequence>
<comment type="similarity">
    <text evidence="6">Belongs to the peptidase S10 family.</text>
</comment>
<comment type="caution">
    <text evidence="8">The sequence shown here is derived from an EMBL/GenBank/DDBJ whole genome shotgun (WGS) entry which is preliminary data.</text>
</comment>
<evidence type="ECO:0000256" key="1">
    <source>
        <dbReference type="ARBA" id="ARBA00022645"/>
    </source>
</evidence>
<dbReference type="AlphaFoldDB" id="A0A8T1VRE0"/>
<dbReference type="OrthoDB" id="443318at2759"/>
<dbReference type="PANTHER" id="PTHR11802:SF113">
    <property type="entry name" value="SERINE CARBOXYPEPTIDASE CTSA-4.1"/>
    <property type="match status" value="1"/>
</dbReference>
<dbReference type="EMBL" id="JAGDFM010000196">
    <property type="protein sequence ID" value="KAG7382818.1"/>
    <property type="molecule type" value="Genomic_DNA"/>
</dbReference>
<evidence type="ECO:0000256" key="3">
    <source>
        <dbReference type="ARBA" id="ARBA00022729"/>
    </source>
</evidence>
<organism evidence="8 9">
    <name type="scientific">Phytophthora pseudosyringae</name>
    <dbReference type="NCBI Taxonomy" id="221518"/>
    <lineage>
        <taxon>Eukaryota</taxon>
        <taxon>Sar</taxon>
        <taxon>Stramenopiles</taxon>
        <taxon>Oomycota</taxon>
        <taxon>Peronosporomycetes</taxon>
        <taxon>Peronosporales</taxon>
        <taxon>Peronosporaceae</taxon>
        <taxon>Phytophthora</taxon>
    </lineage>
</organism>
<keyword evidence="7" id="KW-0812">Transmembrane</keyword>
<feature type="transmembrane region" description="Helical" evidence="7">
    <location>
        <begin position="30"/>
        <end position="50"/>
    </location>
</feature>
<name>A0A8T1VRE0_9STRA</name>
<evidence type="ECO:0000256" key="4">
    <source>
        <dbReference type="ARBA" id="ARBA00022801"/>
    </source>
</evidence>
<evidence type="ECO:0000256" key="2">
    <source>
        <dbReference type="ARBA" id="ARBA00022670"/>
    </source>
</evidence>